<dbReference type="GO" id="GO:0015031">
    <property type="term" value="P:protein transport"/>
    <property type="evidence" value="ECO:0007669"/>
    <property type="project" value="InterPro"/>
</dbReference>
<keyword evidence="17" id="KW-0175">Coiled coil</keyword>
<evidence type="ECO:0000256" key="11">
    <source>
        <dbReference type="ARBA" id="ARBA00023242"/>
    </source>
</evidence>
<feature type="domain" description="Endonuclease/exonuclease/phosphatase" evidence="19">
    <location>
        <begin position="349"/>
        <end position="526"/>
    </location>
</feature>
<protein>
    <recommendedName>
        <fullName evidence="6">IST1 homolog</fullName>
    </recommendedName>
    <alternativeName>
        <fullName evidence="14">Charged multivesicular body protein 8</fullName>
    </alternativeName>
</protein>
<dbReference type="InterPro" id="IPR036691">
    <property type="entry name" value="Endo/exonu/phosph_ase_sf"/>
</dbReference>
<dbReference type="GeneID" id="108672607"/>
<dbReference type="GO" id="GO:0005813">
    <property type="term" value="C:centrosome"/>
    <property type="evidence" value="ECO:0007669"/>
    <property type="project" value="UniProtKB-SubCell"/>
</dbReference>
<dbReference type="Pfam" id="PF03372">
    <property type="entry name" value="Exo_endo_phos"/>
    <property type="match status" value="1"/>
</dbReference>
<dbReference type="InterPro" id="IPR005061">
    <property type="entry name" value="Ist1"/>
</dbReference>
<evidence type="ECO:0000256" key="10">
    <source>
        <dbReference type="ARBA" id="ARBA00023212"/>
    </source>
</evidence>
<keyword evidence="9" id="KW-0132">Cell division</keyword>
<dbReference type="GO" id="GO:0005635">
    <property type="term" value="C:nuclear envelope"/>
    <property type="evidence" value="ECO:0007669"/>
    <property type="project" value="UniProtKB-SubCell"/>
</dbReference>
<dbReference type="RefSeq" id="XP_018015795.1">
    <property type="nucleotide sequence ID" value="XM_018160306.2"/>
</dbReference>
<evidence type="ECO:0000256" key="16">
    <source>
        <dbReference type="ARBA" id="ARBA00046920"/>
    </source>
</evidence>
<dbReference type="KEGG" id="hazt:108672607"/>
<gene>
    <name evidence="21" type="primary">LOC108672607</name>
</gene>
<evidence type="ECO:0000256" key="9">
    <source>
        <dbReference type="ARBA" id="ARBA00022618"/>
    </source>
</evidence>
<evidence type="ECO:0000259" key="19">
    <source>
        <dbReference type="Pfam" id="PF03372"/>
    </source>
</evidence>
<keyword evidence="10" id="KW-0206">Cytoskeleton</keyword>
<comment type="similarity">
    <text evidence="5">Belongs to the IST1 family.</text>
</comment>
<dbReference type="InterPro" id="IPR042277">
    <property type="entry name" value="IST1-like"/>
</dbReference>
<keyword evidence="7" id="KW-0963">Cytoplasm</keyword>
<feature type="coiled-coil region" evidence="17">
    <location>
        <begin position="8"/>
        <end position="42"/>
    </location>
</feature>
<name>A0A8B7NQ29_HYAAZ</name>
<dbReference type="Gene3D" id="1.20.1260.60">
    <property type="entry name" value="Vacuolar protein sorting-associated protein Ist1"/>
    <property type="match status" value="1"/>
</dbReference>
<reference evidence="21" key="1">
    <citation type="submission" date="2025-08" db="UniProtKB">
        <authorList>
            <consortium name="RefSeq"/>
        </authorList>
    </citation>
    <scope>IDENTIFICATION</scope>
    <source>
        <tissue evidence="21">Whole organism</tissue>
    </source>
</reference>
<dbReference type="PANTHER" id="PTHR12161:SF5">
    <property type="entry name" value="IST1 HOMOLOG"/>
    <property type="match status" value="1"/>
</dbReference>
<proteinExistence type="inferred from homology"/>
<comment type="function">
    <text evidence="15">ESCRT-III-like protein involved in cytokinesis, nuclear envelope reassembly and endosomal tubulation. Is required for efficient abscission during cytokinesis. Involved in recruiting VPS4A and/or VPS4B to the midbody of dividing cells. During late anaphase, involved in nuclear envelope reassembly and mitotic spindle disassembly together with the ESCRT-III complex: IST1 acts by mediating the recruitment of SPAST to the nuclear membrane, leading to microtubule severing. Recruited to the reforming nuclear envelope (NE) during anaphase by LEMD2. Regulates early endosomal tubulation together with the ESCRT-III complex by mediating the recruitment of SPAST.</text>
</comment>
<keyword evidence="13" id="KW-0968">Cytoplasmic vesicle</keyword>
<evidence type="ECO:0000256" key="2">
    <source>
        <dbReference type="ARBA" id="ARBA00004259"/>
    </source>
</evidence>
<evidence type="ECO:0000256" key="8">
    <source>
        <dbReference type="ARBA" id="ARBA00022553"/>
    </source>
</evidence>
<dbReference type="SUPFAM" id="SSF56219">
    <property type="entry name" value="DNase I-like"/>
    <property type="match status" value="1"/>
</dbReference>
<keyword evidence="11" id="KW-0539">Nucleus</keyword>
<feature type="region of interest" description="Disordered" evidence="18">
    <location>
        <begin position="200"/>
        <end position="236"/>
    </location>
</feature>
<evidence type="ECO:0000256" key="13">
    <source>
        <dbReference type="ARBA" id="ARBA00023329"/>
    </source>
</evidence>
<feature type="compositionally biased region" description="Gly residues" evidence="18">
    <location>
        <begin position="206"/>
        <end position="218"/>
    </location>
</feature>
<dbReference type="AlphaFoldDB" id="A0A8B7NQ29"/>
<dbReference type="GO" id="GO:0051301">
    <property type="term" value="P:cell division"/>
    <property type="evidence" value="ECO:0007669"/>
    <property type="project" value="UniProtKB-KW"/>
</dbReference>
<comment type="subcellular location">
    <subcellularLocation>
        <location evidence="3">Cytoplasm</location>
        <location evidence="3">Cytoskeleton</location>
        <location evidence="3">Microtubule organizing center</location>
        <location evidence="3">Centrosome</location>
    </subcellularLocation>
    <subcellularLocation>
        <location evidence="4">Cytoplasmic vesicle</location>
    </subcellularLocation>
    <subcellularLocation>
        <location evidence="1">Midbody</location>
    </subcellularLocation>
    <subcellularLocation>
        <location evidence="2">Nucleus envelope</location>
    </subcellularLocation>
</comment>
<evidence type="ECO:0000256" key="1">
    <source>
        <dbReference type="ARBA" id="ARBA00004214"/>
    </source>
</evidence>
<comment type="subunit">
    <text evidence="16">Interacts with CHMP1A, CHMP1B, VPS4A and VTA1. Interacts with SPAST, STAMBP, and USP8. May interact with VPS37B. May associate with the ESCRT-I complex. Interacts with MITD1, in competition with VSP4. Interacts with SPART (via MIT domain); leading to the recruitment of SPART to midbodies. Interacts with SPAST.</text>
</comment>
<keyword evidence="20" id="KW-1185">Reference proteome</keyword>
<evidence type="ECO:0000256" key="4">
    <source>
        <dbReference type="ARBA" id="ARBA00004541"/>
    </source>
</evidence>
<evidence type="ECO:0000256" key="17">
    <source>
        <dbReference type="SAM" id="Coils"/>
    </source>
</evidence>
<dbReference type="InterPro" id="IPR005135">
    <property type="entry name" value="Endo/exonuclease/phosphatase"/>
</dbReference>
<evidence type="ECO:0000313" key="20">
    <source>
        <dbReference type="Proteomes" id="UP000694843"/>
    </source>
</evidence>
<keyword evidence="12" id="KW-0131">Cell cycle</keyword>
<dbReference type="Gene3D" id="3.60.10.10">
    <property type="entry name" value="Endonuclease/exonuclease/phosphatase"/>
    <property type="match status" value="1"/>
</dbReference>
<evidence type="ECO:0000256" key="15">
    <source>
        <dbReference type="ARBA" id="ARBA00046124"/>
    </source>
</evidence>
<evidence type="ECO:0000256" key="3">
    <source>
        <dbReference type="ARBA" id="ARBA00004300"/>
    </source>
</evidence>
<evidence type="ECO:0000256" key="18">
    <source>
        <dbReference type="SAM" id="MobiDB-lite"/>
    </source>
</evidence>
<evidence type="ECO:0000256" key="6">
    <source>
        <dbReference type="ARBA" id="ARBA00014513"/>
    </source>
</evidence>
<evidence type="ECO:0000256" key="5">
    <source>
        <dbReference type="ARBA" id="ARBA00005536"/>
    </source>
</evidence>
<dbReference type="GO" id="GO:0031410">
    <property type="term" value="C:cytoplasmic vesicle"/>
    <property type="evidence" value="ECO:0007669"/>
    <property type="project" value="UniProtKB-SubCell"/>
</dbReference>
<dbReference type="GO" id="GO:0003824">
    <property type="term" value="F:catalytic activity"/>
    <property type="evidence" value="ECO:0007669"/>
    <property type="project" value="InterPro"/>
</dbReference>
<organism evidence="20 21">
    <name type="scientific">Hyalella azteca</name>
    <name type="common">Amphipod</name>
    <dbReference type="NCBI Taxonomy" id="294128"/>
    <lineage>
        <taxon>Eukaryota</taxon>
        <taxon>Metazoa</taxon>
        <taxon>Ecdysozoa</taxon>
        <taxon>Arthropoda</taxon>
        <taxon>Crustacea</taxon>
        <taxon>Multicrustacea</taxon>
        <taxon>Malacostraca</taxon>
        <taxon>Eumalacostraca</taxon>
        <taxon>Peracarida</taxon>
        <taxon>Amphipoda</taxon>
        <taxon>Senticaudata</taxon>
        <taxon>Talitrida</taxon>
        <taxon>Talitroidea</taxon>
        <taxon>Hyalellidae</taxon>
        <taxon>Hyalella</taxon>
    </lineage>
</organism>
<keyword evidence="8" id="KW-0597">Phosphoprotein</keyword>
<dbReference type="Proteomes" id="UP000694843">
    <property type="component" value="Unplaced"/>
</dbReference>
<dbReference type="GO" id="GO:0030496">
    <property type="term" value="C:midbody"/>
    <property type="evidence" value="ECO:0007669"/>
    <property type="project" value="UniProtKB-SubCell"/>
</dbReference>
<dbReference type="Pfam" id="PF03398">
    <property type="entry name" value="Ist1"/>
    <property type="match status" value="1"/>
</dbReference>
<evidence type="ECO:0000256" key="14">
    <source>
        <dbReference type="ARBA" id="ARBA00032374"/>
    </source>
</evidence>
<dbReference type="FunFam" id="1.20.1260.60:FF:000001">
    <property type="entry name" value="IST1 homolog isoform X1"/>
    <property type="match status" value="1"/>
</dbReference>
<evidence type="ECO:0000313" key="21">
    <source>
        <dbReference type="RefSeq" id="XP_018015795.1"/>
    </source>
</evidence>
<dbReference type="OrthoDB" id="29853at2759"/>
<sequence>MFSSGPSYAKLKTNLRLSINRLKLLEKKKTELTQKARKEIADYIAAGKIERAKIRVEHIIREDYLVEAMEVTEMYCDLVLARFGLIQQMKDLDPGLSEAISSLVWCAPRLMSDVPELKIVADQFALKYGKPYAVACREQSISTISEKLIHKLSVQAPPKVLVEKYLQEIAHNYNLEYTPDPQIMRESEWGADALITLDDVGKSDGASGGASGGGGGGIPQQPFSYPNKDYTEDSTPLDLSSLHLANSPISGGAFSSPNGFSTPNGFSIPSGNGYPSPSEYNPLFNGVQNGHNSPHPDNGACRQESTSTDFLATSMGDLPCHASSSSTNIPINGWAPRVLLTNPQSLTNCFEEFSSLVYAREPDVVVVSETWFSSSRPASQFQLNGYRLFHDDREEGRRGGGVAIYVKTSVTISMIPCETIIEVDIHVPEVKVPPELECLWICVGGNTFVCGAYHAPNSTTGKLLLDHIVNTTLDLRRRFGGDKIRIIVAGDFNHLACDRLNAALGVRNMVQEPTHLNSTIDLILTDTPDHYNLPLLLAPLHHSKHCCVVLDPKI</sequence>
<dbReference type="PANTHER" id="PTHR12161">
    <property type="entry name" value="IST1 FAMILY MEMBER"/>
    <property type="match status" value="1"/>
</dbReference>
<evidence type="ECO:0000256" key="7">
    <source>
        <dbReference type="ARBA" id="ARBA00022490"/>
    </source>
</evidence>
<evidence type="ECO:0000256" key="12">
    <source>
        <dbReference type="ARBA" id="ARBA00023306"/>
    </source>
</evidence>
<accession>A0A8B7NQ29</accession>